<dbReference type="InterPro" id="IPR036866">
    <property type="entry name" value="RibonucZ/Hydroxyglut_hydro"/>
</dbReference>
<gene>
    <name evidence="2" type="ORF">ACFQH5_05900</name>
</gene>
<dbReference type="EMBL" id="JBHSZP010000013">
    <property type="protein sequence ID" value="MFC7089077.1"/>
    <property type="molecule type" value="Genomic_DNA"/>
</dbReference>
<dbReference type="SMART" id="SM00849">
    <property type="entry name" value="Lactamase_B"/>
    <property type="match status" value="1"/>
</dbReference>
<evidence type="ECO:0000313" key="3">
    <source>
        <dbReference type="Proteomes" id="UP001596411"/>
    </source>
</evidence>
<reference evidence="3" key="1">
    <citation type="journal article" date="2019" name="Int. J. Syst. Evol. Microbiol.">
        <title>The Global Catalogue of Microorganisms (GCM) 10K type strain sequencing project: providing services to taxonomists for standard genome sequencing and annotation.</title>
        <authorList>
            <consortium name="The Broad Institute Genomics Platform"/>
            <consortium name="The Broad Institute Genome Sequencing Center for Infectious Disease"/>
            <person name="Wu L."/>
            <person name="Ma J."/>
        </authorList>
    </citation>
    <scope>NUCLEOTIDE SEQUENCE [LARGE SCALE GENOMIC DNA]</scope>
    <source>
        <strain evidence="3">CGMCC 1.13666</strain>
    </source>
</reference>
<comment type="caution">
    <text evidence="2">The sequence shown here is derived from an EMBL/GenBank/DDBJ whole genome shotgun (WGS) entry which is preliminary data.</text>
</comment>
<dbReference type="SUPFAM" id="SSF56281">
    <property type="entry name" value="Metallo-hydrolase/oxidoreductase"/>
    <property type="match status" value="1"/>
</dbReference>
<organism evidence="2 3">
    <name type="scientific">Halomonas salifodinae</name>
    <dbReference type="NCBI Taxonomy" id="438745"/>
    <lineage>
        <taxon>Bacteria</taxon>
        <taxon>Pseudomonadati</taxon>
        <taxon>Pseudomonadota</taxon>
        <taxon>Gammaproteobacteria</taxon>
        <taxon>Oceanospirillales</taxon>
        <taxon>Halomonadaceae</taxon>
        <taxon>Halomonas</taxon>
    </lineage>
</organism>
<dbReference type="InterPro" id="IPR001279">
    <property type="entry name" value="Metallo-B-lactamas"/>
</dbReference>
<dbReference type="Proteomes" id="UP001596411">
    <property type="component" value="Unassembled WGS sequence"/>
</dbReference>
<dbReference type="Pfam" id="PF00753">
    <property type="entry name" value="Lactamase_B"/>
    <property type="match status" value="1"/>
</dbReference>
<keyword evidence="3" id="KW-1185">Reference proteome</keyword>
<feature type="domain" description="Metallo-beta-lactamase" evidence="1">
    <location>
        <begin position="21"/>
        <end position="185"/>
    </location>
</feature>
<dbReference type="PANTHER" id="PTHR42773:SF1">
    <property type="entry name" value="METALLO-BETA-LACTAMASE FAMILY PROTEIN"/>
    <property type="match status" value="1"/>
</dbReference>
<dbReference type="RefSeq" id="WP_346062706.1">
    <property type="nucleotide sequence ID" value="NZ_BAAADR010000012.1"/>
</dbReference>
<dbReference type="PANTHER" id="PTHR42773">
    <property type="entry name" value="METALLO-BETA-LACTAMASE-RELATED"/>
    <property type="match status" value="1"/>
</dbReference>
<dbReference type="Gene3D" id="3.60.15.10">
    <property type="entry name" value="Ribonuclease Z/Hydroxyacylglutathione hydrolase-like"/>
    <property type="match status" value="1"/>
</dbReference>
<accession>A0ABW2ETU1</accession>
<sequence>MRRVQPDVWETEVEHPFPGLSTHAYLLVREAGNVLFYNTGHRHELERMAELGGVVYQFLSHRDELGESLNVIHERFGATLGGHRAEREDFARVREPELLFERRGLLLEGIEAIPVPGHSPGSTCFLVTSPHGRRYLFTGDTLYRGEGGLWHAGFIPGHSTAEDRRELIESLGLLKPLQPDVIFSSAFAGESGYQTLAPGEWPGLVERALAELRDPGRESGI</sequence>
<proteinExistence type="predicted"/>
<evidence type="ECO:0000313" key="2">
    <source>
        <dbReference type="EMBL" id="MFC7089077.1"/>
    </source>
</evidence>
<protein>
    <submittedName>
        <fullName evidence="2">MBL fold metallo-hydrolase</fullName>
    </submittedName>
</protein>
<evidence type="ECO:0000259" key="1">
    <source>
        <dbReference type="SMART" id="SM00849"/>
    </source>
</evidence>
<name>A0ABW2ETU1_9GAMM</name>